<feature type="compositionally biased region" description="Polar residues" evidence="1">
    <location>
        <begin position="498"/>
        <end position="507"/>
    </location>
</feature>
<dbReference type="AlphaFoldDB" id="A0A9P6HHV1"/>
<reference evidence="2" key="1">
    <citation type="journal article" date="2020" name="Nat. Commun.">
        <title>Large-scale genome sequencing of mycorrhizal fungi provides insights into the early evolution of symbiotic traits.</title>
        <authorList>
            <person name="Miyauchi S."/>
            <person name="Kiss E."/>
            <person name="Kuo A."/>
            <person name="Drula E."/>
            <person name="Kohler A."/>
            <person name="Sanchez-Garcia M."/>
            <person name="Morin E."/>
            <person name="Andreopoulos B."/>
            <person name="Barry K.W."/>
            <person name="Bonito G."/>
            <person name="Buee M."/>
            <person name="Carver A."/>
            <person name="Chen C."/>
            <person name="Cichocki N."/>
            <person name="Clum A."/>
            <person name="Culley D."/>
            <person name="Crous P.W."/>
            <person name="Fauchery L."/>
            <person name="Girlanda M."/>
            <person name="Hayes R.D."/>
            <person name="Keri Z."/>
            <person name="LaButti K."/>
            <person name="Lipzen A."/>
            <person name="Lombard V."/>
            <person name="Magnuson J."/>
            <person name="Maillard F."/>
            <person name="Murat C."/>
            <person name="Nolan M."/>
            <person name="Ohm R.A."/>
            <person name="Pangilinan J."/>
            <person name="Pereira M.F."/>
            <person name="Perotto S."/>
            <person name="Peter M."/>
            <person name="Pfister S."/>
            <person name="Riley R."/>
            <person name="Sitrit Y."/>
            <person name="Stielow J.B."/>
            <person name="Szollosi G."/>
            <person name="Zifcakova L."/>
            <person name="Stursova M."/>
            <person name="Spatafora J.W."/>
            <person name="Tedersoo L."/>
            <person name="Vaario L.M."/>
            <person name="Yamada A."/>
            <person name="Yan M."/>
            <person name="Wang P."/>
            <person name="Xu J."/>
            <person name="Bruns T."/>
            <person name="Baldrian P."/>
            <person name="Vilgalys R."/>
            <person name="Dunand C."/>
            <person name="Henrissat B."/>
            <person name="Grigoriev I.V."/>
            <person name="Hibbett D."/>
            <person name="Nagy L.G."/>
            <person name="Martin F.M."/>
        </authorList>
    </citation>
    <scope>NUCLEOTIDE SEQUENCE</scope>
    <source>
        <strain evidence="2">UH-Tt-Lm1</strain>
    </source>
</reference>
<reference evidence="2" key="2">
    <citation type="submission" date="2020-11" db="EMBL/GenBank/DDBJ databases">
        <authorList>
            <consortium name="DOE Joint Genome Institute"/>
            <person name="Kuo A."/>
            <person name="Miyauchi S."/>
            <person name="Kiss E."/>
            <person name="Drula E."/>
            <person name="Kohler A."/>
            <person name="Sanchez-Garcia M."/>
            <person name="Andreopoulos B."/>
            <person name="Barry K.W."/>
            <person name="Bonito G."/>
            <person name="Buee M."/>
            <person name="Carver A."/>
            <person name="Chen C."/>
            <person name="Cichocki N."/>
            <person name="Clum A."/>
            <person name="Culley D."/>
            <person name="Crous P.W."/>
            <person name="Fauchery L."/>
            <person name="Girlanda M."/>
            <person name="Hayes R."/>
            <person name="Keri Z."/>
            <person name="Labutti K."/>
            <person name="Lipzen A."/>
            <person name="Lombard V."/>
            <person name="Magnuson J."/>
            <person name="Maillard F."/>
            <person name="Morin E."/>
            <person name="Murat C."/>
            <person name="Nolan M."/>
            <person name="Ohm R."/>
            <person name="Pangilinan J."/>
            <person name="Pereira M."/>
            <person name="Perotto S."/>
            <person name="Peter M."/>
            <person name="Riley R."/>
            <person name="Sitrit Y."/>
            <person name="Stielow B."/>
            <person name="Szollosi G."/>
            <person name="Zifcakova L."/>
            <person name="Stursova M."/>
            <person name="Spatafora J.W."/>
            <person name="Tedersoo L."/>
            <person name="Vaario L.-M."/>
            <person name="Yamada A."/>
            <person name="Yan M."/>
            <person name="Wang P."/>
            <person name="Xu J."/>
            <person name="Bruns T."/>
            <person name="Baldrian P."/>
            <person name="Vilgalys R."/>
            <person name="Henrissat B."/>
            <person name="Grigoriev I.V."/>
            <person name="Hibbett D."/>
            <person name="Nagy L.G."/>
            <person name="Martin F.M."/>
        </authorList>
    </citation>
    <scope>NUCLEOTIDE SEQUENCE</scope>
    <source>
        <strain evidence="2">UH-Tt-Lm1</strain>
    </source>
</reference>
<proteinExistence type="predicted"/>
<feature type="compositionally biased region" description="Polar residues" evidence="1">
    <location>
        <begin position="471"/>
        <end position="482"/>
    </location>
</feature>
<gene>
    <name evidence="2" type="ORF">BJ322DRAFT_700270</name>
</gene>
<feature type="compositionally biased region" description="Low complexity" evidence="1">
    <location>
        <begin position="190"/>
        <end position="204"/>
    </location>
</feature>
<evidence type="ECO:0000313" key="2">
    <source>
        <dbReference type="EMBL" id="KAF9787083.1"/>
    </source>
</evidence>
<feature type="compositionally biased region" description="Polar residues" evidence="1">
    <location>
        <begin position="256"/>
        <end position="268"/>
    </location>
</feature>
<evidence type="ECO:0000256" key="1">
    <source>
        <dbReference type="SAM" id="MobiDB-lite"/>
    </source>
</evidence>
<dbReference type="OrthoDB" id="10630887at2759"/>
<keyword evidence="3" id="KW-1185">Reference proteome</keyword>
<feature type="compositionally biased region" description="Polar residues" evidence="1">
    <location>
        <begin position="107"/>
        <end position="136"/>
    </location>
</feature>
<feature type="compositionally biased region" description="Low complexity" evidence="1">
    <location>
        <begin position="19"/>
        <end position="34"/>
    </location>
</feature>
<evidence type="ECO:0000313" key="3">
    <source>
        <dbReference type="Proteomes" id="UP000736335"/>
    </source>
</evidence>
<feature type="compositionally biased region" description="Pro residues" evidence="1">
    <location>
        <begin position="399"/>
        <end position="416"/>
    </location>
</feature>
<feature type="compositionally biased region" description="Polar residues" evidence="1">
    <location>
        <begin position="332"/>
        <end position="345"/>
    </location>
</feature>
<name>A0A9P6HHV1_9AGAM</name>
<feature type="region of interest" description="Disordered" evidence="1">
    <location>
        <begin position="522"/>
        <end position="672"/>
    </location>
</feature>
<dbReference type="Proteomes" id="UP000736335">
    <property type="component" value="Unassembled WGS sequence"/>
</dbReference>
<feature type="compositionally biased region" description="Polar residues" evidence="1">
    <location>
        <begin position="53"/>
        <end position="65"/>
    </location>
</feature>
<feature type="compositionally biased region" description="Basic and acidic residues" evidence="1">
    <location>
        <begin position="80"/>
        <end position="92"/>
    </location>
</feature>
<accession>A0A9P6HHV1</accession>
<feature type="compositionally biased region" description="Basic and acidic residues" evidence="1">
    <location>
        <begin position="768"/>
        <end position="778"/>
    </location>
</feature>
<organism evidence="2 3">
    <name type="scientific">Thelephora terrestris</name>
    <dbReference type="NCBI Taxonomy" id="56493"/>
    <lineage>
        <taxon>Eukaryota</taxon>
        <taxon>Fungi</taxon>
        <taxon>Dikarya</taxon>
        <taxon>Basidiomycota</taxon>
        <taxon>Agaricomycotina</taxon>
        <taxon>Agaricomycetes</taxon>
        <taxon>Thelephorales</taxon>
        <taxon>Thelephoraceae</taxon>
        <taxon>Thelephora</taxon>
    </lineage>
</organism>
<protein>
    <submittedName>
        <fullName evidence="2">Uncharacterized protein</fullName>
    </submittedName>
</protein>
<feature type="compositionally biased region" description="Polar residues" evidence="1">
    <location>
        <begin position="152"/>
        <end position="189"/>
    </location>
</feature>
<dbReference type="EMBL" id="WIUZ02000005">
    <property type="protein sequence ID" value="KAF9787083.1"/>
    <property type="molecule type" value="Genomic_DNA"/>
</dbReference>
<comment type="caution">
    <text evidence="2">The sequence shown here is derived from an EMBL/GenBank/DDBJ whole genome shotgun (WGS) entry which is preliminary data.</text>
</comment>
<feature type="region of interest" description="Disordered" evidence="1">
    <location>
        <begin position="329"/>
        <end position="421"/>
    </location>
</feature>
<feature type="compositionally biased region" description="Pro residues" evidence="1">
    <location>
        <begin position="597"/>
        <end position="623"/>
    </location>
</feature>
<feature type="region of interest" description="Disordered" evidence="1">
    <location>
        <begin position="694"/>
        <end position="733"/>
    </location>
</feature>
<feature type="region of interest" description="Disordered" evidence="1">
    <location>
        <begin position="471"/>
        <end position="509"/>
    </location>
</feature>
<feature type="compositionally biased region" description="Pro residues" evidence="1">
    <location>
        <begin position="372"/>
        <end position="390"/>
    </location>
</feature>
<sequence>MASRRLAISSLLCSDETNPSDSSPISSPTSARTSTARDFEPVDRLSRHHPAFSTHTSGLHTQTAPNYRPLSDANYTPAVDRTRSYNDNDALRPRPTTYQPQLGYRRQPSTSPERIPTQHQHQQIYTSPMSPYNIQSPPQPSPWGGHSPLYARSTTSSSQDNHFPLTQSPVESRARSFSNSSMHLTPYTQQSTPTFSPFNPSPVSSQPPPSLGGGLEALAQAASQERRRLSNEFSESRRISPRESATRTPVVVQHPVASSSTYENSTREPSPGWRRRSKQHPEPPHKRRKSYDFLDEPIPAEPLEIFQPARPPTERSSLMRISALVPELPPASNRTYVSPKPQRSPTLPRVSDIRHSAGTGPTIPISNLLTNDPPPRRISPLPHPPPPSLPSPIVQRAPTFPPPRSPTPPRSPSPVEEPPKPLVELYRSPEAQMLPLPYQPTTGYSLSNACSPPPVAEEVTEEEIEVVHNVPTSVTPVQGSSEPPTPSPVIPVEMHPSLSPTSVQDQARTPVRLASPVAEFEPELVPTLEPPVPQLSTAVTEPEAGQAPEPAPLLVPPSTLDEEGEPEAPLNTEPPRQISIISILTPLPPSAYSSPILPIPGPGIRPPSPVPSSYPGPRHPPTQPELEPDHDPEERNDDDGTESDNMTVDMEFDLAAGLPGDSVAGGGGGIRTDSEYDMEVDFDDELLRLVNDDAAGARLRDDNNGLVGTSRYKSRAQGTNTPDSFFDRGVPPPMDLEKIMREQGQPRILYQQLQGPGQPLVPLIIHEPAPEPKPEPKHAGKGKKKQTSKVGCASVPPLTNY</sequence>
<feature type="region of interest" description="Disordered" evidence="1">
    <location>
        <begin position="760"/>
        <end position="801"/>
    </location>
</feature>
<feature type="compositionally biased region" description="Basic and acidic residues" evidence="1">
    <location>
        <begin position="35"/>
        <end position="45"/>
    </location>
</feature>
<feature type="compositionally biased region" description="Basic and acidic residues" evidence="1">
    <location>
        <begin position="224"/>
        <end position="245"/>
    </location>
</feature>
<feature type="region of interest" description="Disordered" evidence="1">
    <location>
        <begin position="1"/>
        <end position="292"/>
    </location>
</feature>